<reference evidence="2" key="1">
    <citation type="submission" date="2023-03" db="EMBL/GenBank/DDBJ databases">
        <title>Massive genome expansion in bonnet fungi (Mycena s.s.) driven by repeated elements and novel gene families across ecological guilds.</title>
        <authorList>
            <consortium name="Lawrence Berkeley National Laboratory"/>
            <person name="Harder C.B."/>
            <person name="Miyauchi S."/>
            <person name="Viragh M."/>
            <person name="Kuo A."/>
            <person name="Thoen E."/>
            <person name="Andreopoulos B."/>
            <person name="Lu D."/>
            <person name="Skrede I."/>
            <person name="Drula E."/>
            <person name="Henrissat B."/>
            <person name="Morin E."/>
            <person name="Kohler A."/>
            <person name="Barry K."/>
            <person name="LaButti K."/>
            <person name="Morin E."/>
            <person name="Salamov A."/>
            <person name="Lipzen A."/>
            <person name="Mereny Z."/>
            <person name="Hegedus B."/>
            <person name="Baldrian P."/>
            <person name="Stursova M."/>
            <person name="Weitz H."/>
            <person name="Taylor A."/>
            <person name="Grigoriev I.V."/>
            <person name="Nagy L.G."/>
            <person name="Martin F."/>
            <person name="Kauserud H."/>
        </authorList>
    </citation>
    <scope>NUCLEOTIDE SEQUENCE</scope>
    <source>
        <strain evidence="2">CBHHK002</strain>
    </source>
</reference>
<gene>
    <name evidence="2" type="ORF">DFH08DRAFT_805579</name>
</gene>
<organism evidence="2 3">
    <name type="scientific">Mycena albidolilacea</name>
    <dbReference type="NCBI Taxonomy" id="1033008"/>
    <lineage>
        <taxon>Eukaryota</taxon>
        <taxon>Fungi</taxon>
        <taxon>Dikarya</taxon>
        <taxon>Basidiomycota</taxon>
        <taxon>Agaricomycotina</taxon>
        <taxon>Agaricomycetes</taxon>
        <taxon>Agaricomycetidae</taxon>
        <taxon>Agaricales</taxon>
        <taxon>Marasmiineae</taxon>
        <taxon>Mycenaceae</taxon>
        <taxon>Mycena</taxon>
    </lineage>
</organism>
<feature type="compositionally biased region" description="Polar residues" evidence="1">
    <location>
        <begin position="75"/>
        <end position="84"/>
    </location>
</feature>
<comment type="caution">
    <text evidence="2">The sequence shown here is derived from an EMBL/GenBank/DDBJ whole genome shotgun (WGS) entry which is preliminary data.</text>
</comment>
<proteinExistence type="predicted"/>
<dbReference type="Proteomes" id="UP001218218">
    <property type="component" value="Unassembled WGS sequence"/>
</dbReference>
<evidence type="ECO:0000256" key="1">
    <source>
        <dbReference type="SAM" id="MobiDB-lite"/>
    </source>
</evidence>
<dbReference type="AlphaFoldDB" id="A0AAD7A8T8"/>
<sequence>MPFAKTSTTSPPQTVKSLARMHVKVPDSNHHTIVSWLQPRKAPRPAVGYRRVMHTSPPAALPTLRLLSIGRRHSSPSSVSQNVPHPSHLSHTRIAGPAPTTVPASASTRKPQLYPSQRIASGSPRCASNHPSSSPPGVGKLVSPSPKPTAEVSHAKRGAPLIARTDAGSPGEKRRHGVAAFGDDIQVILKDVLRVTDREEQEEKLLTELLSGRVVGGQSRYKRVKMVPASERVDASSAWMTTLF</sequence>
<evidence type="ECO:0000313" key="2">
    <source>
        <dbReference type="EMBL" id="KAJ7352315.1"/>
    </source>
</evidence>
<feature type="compositionally biased region" description="Polar residues" evidence="1">
    <location>
        <begin position="102"/>
        <end position="120"/>
    </location>
</feature>
<name>A0AAD7A8T8_9AGAR</name>
<dbReference type="EMBL" id="JARIHO010000012">
    <property type="protein sequence ID" value="KAJ7352315.1"/>
    <property type="molecule type" value="Genomic_DNA"/>
</dbReference>
<evidence type="ECO:0000313" key="3">
    <source>
        <dbReference type="Proteomes" id="UP001218218"/>
    </source>
</evidence>
<keyword evidence="3" id="KW-1185">Reference proteome</keyword>
<accession>A0AAD7A8T8</accession>
<feature type="region of interest" description="Disordered" evidence="1">
    <location>
        <begin position="72"/>
        <end position="174"/>
    </location>
</feature>
<protein>
    <submittedName>
        <fullName evidence="2">Uncharacterized protein</fullName>
    </submittedName>
</protein>